<dbReference type="EMBL" id="DUGC01000116">
    <property type="protein sequence ID" value="HIH10442.1"/>
    <property type="molecule type" value="Genomic_DNA"/>
</dbReference>
<dbReference type="InterPro" id="IPR012340">
    <property type="entry name" value="NA-bd_OB-fold"/>
</dbReference>
<protein>
    <submittedName>
        <fullName evidence="5">Translation initiation factor IF-2 subunit alpha</fullName>
    </submittedName>
</protein>
<keyword evidence="2 5" id="KW-0396">Initiation factor</keyword>
<dbReference type="InterPro" id="IPR024054">
    <property type="entry name" value="TIF2_asu_middle_sf"/>
</dbReference>
<dbReference type="Gene3D" id="3.30.70.1130">
    <property type="entry name" value="EIF_2_alpha"/>
    <property type="match status" value="1"/>
</dbReference>
<dbReference type="SMART" id="SM00316">
    <property type="entry name" value="S1"/>
    <property type="match status" value="1"/>
</dbReference>
<dbReference type="Pfam" id="PF07541">
    <property type="entry name" value="EIF_2_alpha"/>
    <property type="match status" value="1"/>
</dbReference>
<dbReference type="InterPro" id="IPR003029">
    <property type="entry name" value="S1_domain"/>
</dbReference>
<dbReference type="GO" id="GO:0003743">
    <property type="term" value="F:translation initiation factor activity"/>
    <property type="evidence" value="ECO:0007669"/>
    <property type="project" value="UniProtKB-KW"/>
</dbReference>
<name>A0A7J4IY50_9ARCH</name>
<accession>A0A7J4IY50</accession>
<reference evidence="6" key="1">
    <citation type="journal article" date="2020" name="bioRxiv">
        <title>A rank-normalized archaeal taxonomy based on genome phylogeny resolves widespread incomplete and uneven classifications.</title>
        <authorList>
            <person name="Rinke C."/>
            <person name="Chuvochina M."/>
            <person name="Mussig A.J."/>
            <person name="Chaumeil P.-A."/>
            <person name="Waite D.W."/>
            <person name="Whitman W.B."/>
            <person name="Parks D.H."/>
            <person name="Hugenholtz P."/>
        </authorList>
    </citation>
    <scope>NUCLEOTIDE SEQUENCE [LARGE SCALE GENOMIC DNA]</scope>
</reference>
<dbReference type="Proteomes" id="UP000565078">
    <property type="component" value="Unassembled WGS sequence"/>
</dbReference>
<dbReference type="Pfam" id="PF00575">
    <property type="entry name" value="S1"/>
    <property type="match status" value="1"/>
</dbReference>
<dbReference type="PANTHER" id="PTHR10602:SF0">
    <property type="entry name" value="EUKARYOTIC TRANSLATION INITIATION FACTOR 2 SUBUNIT 1"/>
    <property type="match status" value="1"/>
</dbReference>
<sequence>MDDVPPKIENLPEPGEIIIGRIFKVLDYGVFMELLEYEGLQGFVHISNVSSSWIKNIRNFVKEGQIRAGKVINIDRSKRQVDISLTKVSANAQREKIEEYKQGKRSQKLVELLAQKLGEPAPVAWSEVADPLLEKYDSLYDAFQSILLNGESAAQGVPSRWVAPLLELVAGNFEMPKKSVRGRISLSVPGPAGVEGVKESLIAGRQKGAKSTEIFYEGSGRYAIRTTSADYKSAEKILREVSDVIIAKAKGRGGKAEFEKVEAD</sequence>
<dbReference type="AlphaFoldDB" id="A0A7J4IY50"/>
<dbReference type="InterPro" id="IPR024055">
    <property type="entry name" value="TIF2_asu_C"/>
</dbReference>
<dbReference type="Gene3D" id="2.40.50.140">
    <property type="entry name" value="Nucleic acid-binding proteins"/>
    <property type="match status" value="1"/>
</dbReference>
<dbReference type="PANTHER" id="PTHR10602">
    <property type="entry name" value="EUKARYOTIC TRANSLATION INITIATION FACTOR 2 SUBUNIT 1"/>
    <property type="match status" value="1"/>
</dbReference>
<organism evidence="5 6">
    <name type="scientific">Candidatus Iainarchaeum sp</name>
    <dbReference type="NCBI Taxonomy" id="3101447"/>
    <lineage>
        <taxon>Archaea</taxon>
        <taxon>Candidatus Iainarchaeota</taxon>
        <taxon>Candidatus Iainarchaeia</taxon>
        <taxon>Candidatus Iainarchaeales</taxon>
        <taxon>Candidatus Iainarchaeaceae</taxon>
        <taxon>Candidatus Iainarchaeum</taxon>
    </lineage>
</organism>
<proteinExistence type="inferred from homology"/>
<dbReference type="GO" id="GO:0003723">
    <property type="term" value="F:RNA binding"/>
    <property type="evidence" value="ECO:0007669"/>
    <property type="project" value="InterPro"/>
</dbReference>
<dbReference type="GO" id="GO:0043022">
    <property type="term" value="F:ribosome binding"/>
    <property type="evidence" value="ECO:0007669"/>
    <property type="project" value="TreeGrafter"/>
</dbReference>
<dbReference type="SUPFAM" id="SSF116742">
    <property type="entry name" value="eIF2alpha middle domain-like"/>
    <property type="match status" value="1"/>
</dbReference>
<evidence type="ECO:0000256" key="1">
    <source>
        <dbReference type="ARBA" id="ARBA00007223"/>
    </source>
</evidence>
<comment type="similarity">
    <text evidence="1">Belongs to the eIF-2-alpha family.</text>
</comment>
<evidence type="ECO:0000259" key="4">
    <source>
        <dbReference type="PROSITE" id="PS50126"/>
    </source>
</evidence>
<dbReference type="InterPro" id="IPR044126">
    <property type="entry name" value="S1_IF2_alpha"/>
</dbReference>
<evidence type="ECO:0000256" key="2">
    <source>
        <dbReference type="ARBA" id="ARBA00022540"/>
    </source>
</evidence>
<comment type="caution">
    <text evidence="5">The sequence shown here is derived from an EMBL/GenBank/DDBJ whole genome shotgun (WGS) entry which is preliminary data.</text>
</comment>
<dbReference type="PROSITE" id="PS50126">
    <property type="entry name" value="S1"/>
    <property type="match status" value="1"/>
</dbReference>
<dbReference type="SUPFAM" id="SSF110993">
    <property type="entry name" value="eIF-2-alpha, C-terminal domain"/>
    <property type="match status" value="1"/>
</dbReference>
<keyword evidence="3" id="KW-0648">Protein biosynthesis</keyword>
<dbReference type="CDD" id="cd04452">
    <property type="entry name" value="S1_IF2_alpha"/>
    <property type="match status" value="1"/>
</dbReference>
<evidence type="ECO:0000256" key="3">
    <source>
        <dbReference type="ARBA" id="ARBA00022917"/>
    </source>
</evidence>
<gene>
    <name evidence="5" type="ORF">HA254_07300</name>
</gene>
<evidence type="ECO:0000313" key="5">
    <source>
        <dbReference type="EMBL" id="HIH10442.1"/>
    </source>
</evidence>
<dbReference type="InterPro" id="IPR011488">
    <property type="entry name" value="TIF_2_asu"/>
</dbReference>
<dbReference type="SUPFAM" id="SSF50249">
    <property type="entry name" value="Nucleic acid-binding proteins"/>
    <property type="match status" value="1"/>
</dbReference>
<dbReference type="Gene3D" id="1.10.150.190">
    <property type="entry name" value="Translation initiation factor 2, subunit 1, domain 2"/>
    <property type="match status" value="1"/>
</dbReference>
<evidence type="ECO:0000313" key="6">
    <source>
        <dbReference type="Proteomes" id="UP000565078"/>
    </source>
</evidence>
<feature type="domain" description="S1 motif" evidence="4">
    <location>
        <begin position="15"/>
        <end position="86"/>
    </location>
</feature>